<dbReference type="GO" id="GO:0047372">
    <property type="term" value="F:monoacylglycerol lipase activity"/>
    <property type="evidence" value="ECO:0000318"/>
    <property type="project" value="GO_Central"/>
</dbReference>
<name>T1EXA4_HELRO</name>
<dbReference type="AlphaFoldDB" id="T1EXA4"/>
<dbReference type="InterPro" id="IPR029058">
    <property type="entry name" value="AB_hydrolase_fold"/>
</dbReference>
<dbReference type="OMA" id="FGDMLEW"/>
<evidence type="ECO:0000259" key="1">
    <source>
        <dbReference type="Pfam" id="PF12146"/>
    </source>
</evidence>
<dbReference type="KEGG" id="hro:HELRODRAFT_165792"/>
<dbReference type="EnsemblMetazoa" id="HelroT165792">
    <property type="protein sequence ID" value="HelroP165792"/>
    <property type="gene ID" value="HelroG165792"/>
</dbReference>
<dbReference type="CTD" id="20201204"/>
<feature type="domain" description="Serine aminopeptidase S33" evidence="1">
    <location>
        <begin position="4"/>
        <end position="231"/>
    </location>
</feature>
<dbReference type="STRING" id="6412.T1EXA4"/>
<accession>T1EXA4</accession>
<dbReference type="InParanoid" id="T1EXA4"/>
<dbReference type="Gene3D" id="3.40.50.1820">
    <property type="entry name" value="alpha/beta hydrolase"/>
    <property type="match status" value="1"/>
</dbReference>
<dbReference type="EMBL" id="KB097700">
    <property type="protein sequence ID" value="ESN91725.1"/>
    <property type="molecule type" value="Genomic_DNA"/>
</dbReference>
<organism evidence="3 4">
    <name type="scientific">Helobdella robusta</name>
    <name type="common">Californian leech</name>
    <dbReference type="NCBI Taxonomy" id="6412"/>
    <lineage>
        <taxon>Eukaryota</taxon>
        <taxon>Metazoa</taxon>
        <taxon>Spiralia</taxon>
        <taxon>Lophotrochozoa</taxon>
        <taxon>Annelida</taxon>
        <taxon>Clitellata</taxon>
        <taxon>Hirudinea</taxon>
        <taxon>Rhynchobdellida</taxon>
        <taxon>Glossiphoniidae</taxon>
        <taxon>Helobdella</taxon>
    </lineage>
</organism>
<dbReference type="GeneID" id="20201204"/>
<dbReference type="PRINTS" id="PR00111">
    <property type="entry name" value="ABHYDROLASE"/>
</dbReference>
<dbReference type="Proteomes" id="UP000015101">
    <property type="component" value="Unassembled WGS sequence"/>
</dbReference>
<reference evidence="2 4" key="2">
    <citation type="journal article" date="2013" name="Nature">
        <title>Insights into bilaterian evolution from three spiralian genomes.</title>
        <authorList>
            <person name="Simakov O."/>
            <person name="Marletaz F."/>
            <person name="Cho S.J."/>
            <person name="Edsinger-Gonzales E."/>
            <person name="Havlak P."/>
            <person name="Hellsten U."/>
            <person name="Kuo D.H."/>
            <person name="Larsson T."/>
            <person name="Lv J."/>
            <person name="Arendt D."/>
            <person name="Savage R."/>
            <person name="Osoegawa K."/>
            <person name="de Jong P."/>
            <person name="Grimwood J."/>
            <person name="Chapman J.A."/>
            <person name="Shapiro H."/>
            <person name="Aerts A."/>
            <person name="Otillar R.P."/>
            <person name="Terry A.Y."/>
            <person name="Boore J.L."/>
            <person name="Grigoriev I.V."/>
            <person name="Lindberg D.R."/>
            <person name="Seaver E.C."/>
            <person name="Weisblat D.A."/>
            <person name="Putnam N.H."/>
            <person name="Rokhsar D.S."/>
        </authorList>
    </citation>
    <scope>NUCLEOTIDE SEQUENCE</scope>
</reference>
<dbReference type="RefSeq" id="XP_009030540.1">
    <property type="nucleotide sequence ID" value="XM_009032292.1"/>
</dbReference>
<dbReference type="InterPro" id="IPR000073">
    <property type="entry name" value="AB_hydrolase_1"/>
</dbReference>
<dbReference type="EMBL" id="AMQM01002175">
    <property type="status" value="NOT_ANNOTATED_CDS"/>
    <property type="molecule type" value="Genomic_DNA"/>
</dbReference>
<evidence type="ECO:0000313" key="2">
    <source>
        <dbReference type="EMBL" id="ESN91725.1"/>
    </source>
</evidence>
<reference evidence="4" key="1">
    <citation type="submission" date="2012-12" db="EMBL/GenBank/DDBJ databases">
        <authorList>
            <person name="Hellsten U."/>
            <person name="Grimwood J."/>
            <person name="Chapman J.A."/>
            <person name="Shapiro H."/>
            <person name="Aerts A."/>
            <person name="Otillar R.P."/>
            <person name="Terry A.Y."/>
            <person name="Boore J.L."/>
            <person name="Simakov O."/>
            <person name="Marletaz F."/>
            <person name="Cho S.-J."/>
            <person name="Edsinger-Gonzales E."/>
            <person name="Havlak P."/>
            <person name="Kuo D.-H."/>
            <person name="Larsson T."/>
            <person name="Lv J."/>
            <person name="Arendt D."/>
            <person name="Savage R."/>
            <person name="Osoegawa K."/>
            <person name="de Jong P."/>
            <person name="Lindberg D.R."/>
            <person name="Seaver E.C."/>
            <person name="Weisblat D.A."/>
            <person name="Putnam N.H."/>
            <person name="Grigoriev I.V."/>
            <person name="Rokhsar D.S."/>
        </authorList>
    </citation>
    <scope>NUCLEOTIDE SEQUENCE</scope>
</reference>
<dbReference type="FunFam" id="3.40.50.1820:FF:000117">
    <property type="entry name" value="Monoglyceride lipase, putative"/>
    <property type="match status" value="1"/>
</dbReference>
<dbReference type="Pfam" id="PF12146">
    <property type="entry name" value="Hydrolase_4"/>
    <property type="match status" value="1"/>
</dbReference>
<dbReference type="InterPro" id="IPR051044">
    <property type="entry name" value="MAG_DAG_Lipase"/>
</dbReference>
<dbReference type="eggNOG" id="KOG1455">
    <property type="taxonomic scope" value="Eukaryota"/>
</dbReference>
<dbReference type="InterPro" id="IPR022742">
    <property type="entry name" value="Hydrolase_4"/>
</dbReference>
<dbReference type="OrthoDB" id="2498029at2759"/>
<keyword evidence="4" id="KW-1185">Reference proteome</keyword>
<evidence type="ECO:0000313" key="4">
    <source>
        <dbReference type="Proteomes" id="UP000015101"/>
    </source>
</evidence>
<sequence>MFLRHLVFIAHGAAHHCQCFDEIATKLAQLNNYVFAHDHIGHGRSEGRRMQVDDFSIYLDDVMNHIERVKKDFKDVPCFILGYSMGGTMAILSSLRFPDVIKGMVLIAPPFNVNSIISKYKLLLYKTICPRAYVINFDFEFMIKDAEELKKYKEDELIWKGKFTARFLNCARKAFEASMVKEIKCPYLLMHGSNDVACNIEESQKFFDLSSSEDKTFKRYEGGYHQLFTEGEDVISDIIQWINNR</sequence>
<dbReference type="GO" id="GO:0016020">
    <property type="term" value="C:membrane"/>
    <property type="evidence" value="ECO:0000318"/>
    <property type="project" value="GO_Central"/>
</dbReference>
<dbReference type="HOGENOM" id="CLU_026209_7_1_1"/>
<protein>
    <recommendedName>
        <fullName evidence="1">Serine aminopeptidase S33 domain-containing protein</fullName>
    </recommendedName>
</protein>
<gene>
    <name evidence="3" type="primary">20201204</name>
    <name evidence="2" type="ORF">HELRODRAFT_165792</name>
</gene>
<reference evidence="3" key="3">
    <citation type="submission" date="2015-06" db="UniProtKB">
        <authorList>
            <consortium name="EnsemblMetazoa"/>
        </authorList>
    </citation>
    <scope>IDENTIFICATION</scope>
</reference>
<proteinExistence type="predicted"/>
<evidence type="ECO:0000313" key="3">
    <source>
        <dbReference type="EnsemblMetazoa" id="HelroP165792"/>
    </source>
</evidence>
<dbReference type="PANTHER" id="PTHR11614">
    <property type="entry name" value="PHOSPHOLIPASE-RELATED"/>
    <property type="match status" value="1"/>
</dbReference>
<dbReference type="SUPFAM" id="SSF53474">
    <property type="entry name" value="alpha/beta-Hydrolases"/>
    <property type="match status" value="1"/>
</dbReference>